<proteinExistence type="predicted"/>
<keyword evidence="2" id="KW-1185">Reference proteome</keyword>
<reference evidence="1 2" key="1">
    <citation type="submission" date="2018-12" db="EMBL/GenBank/DDBJ databases">
        <title>Genome sequence from the cellulolytic species, Caldicellulosiruptor changbaiensis.</title>
        <authorList>
            <person name="Blumer-Schuette S.E."/>
            <person name="Mendoza C."/>
        </authorList>
    </citation>
    <scope>NUCLEOTIDE SEQUENCE [LARGE SCALE GENOMIC DNA]</scope>
    <source>
        <strain evidence="1 2">CBS-Z</strain>
    </source>
</reference>
<evidence type="ECO:0000313" key="2">
    <source>
        <dbReference type="Proteomes" id="UP000282930"/>
    </source>
</evidence>
<dbReference type="KEGG" id="ccha:ELD05_07855"/>
<dbReference type="Proteomes" id="UP000282930">
    <property type="component" value="Chromosome"/>
</dbReference>
<name>A0A3T0D672_9FIRM</name>
<dbReference type="EMBL" id="CP034791">
    <property type="protein sequence ID" value="AZT90567.1"/>
    <property type="molecule type" value="Genomic_DNA"/>
</dbReference>
<dbReference type="RefSeq" id="WP_127351989.1">
    <property type="nucleotide sequence ID" value="NZ_CP034791.1"/>
</dbReference>
<protein>
    <submittedName>
        <fullName evidence="1">Uncharacterized protein</fullName>
    </submittedName>
</protein>
<dbReference type="AlphaFoldDB" id="A0A3T0D672"/>
<accession>A0A3T0D672</accession>
<evidence type="ECO:0000313" key="1">
    <source>
        <dbReference type="EMBL" id="AZT90567.1"/>
    </source>
</evidence>
<sequence length="76" mass="9188">MLKILNEEGDSFLAKIKLRRDLRDAILKQIPIKRLKLSQSEKKISNKTYEKLFIELYNRVKKSQSEHYENLSFFDR</sequence>
<gene>
    <name evidence="1" type="ORF">ELD05_07855</name>
</gene>
<organism evidence="1 2">
    <name type="scientific">Caldicellulosiruptor changbaiensis</name>
    <dbReference type="NCBI Taxonomy" id="1222016"/>
    <lineage>
        <taxon>Bacteria</taxon>
        <taxon>Bacillati</taxon>
        <taxon>Bacillota</taxon>
        <taxon>Bacillota incertae sedis</taxon>
        <taxon>Caldicellulosiruptorales</taxon>
        <taxon>Caldicellulosiruptoraceae</taxon>
        <taxon>Caldicellulosiruptor</taxon>
    </lineage>
</organism>